<dbReference type="SUPFAM" id="SSF53697">
    <property type="entry name" value="SIS domain"/>
    <property type="match status" value="1"/>
</dbReference>
<dbReference type="Gene3D" id="3.40.50.10490">
    <property type="entry name" value="Glucose-6-phosphate isomerase like protein, domain 1"/>
    <property type="match status" value="1"/>
</dbReference>
<dbReference type="EMBL" id="FMAE01000027">
    <property type="protein sequence ID" value="SCB52142.1"/>
    <property type="molecule type" value="Genomic_DNA"/>
</dbReference>
<gene>
    <name evidence="1" type="ORF">GA0061099_102719</name>
</gene>
<name>A0A1C3XIQ1_9BRAD</name>
<dbReference type="InterPro" id="IPR036412">
    <property type="entry name" value="HAD-like_sf"/>
</dbReference>
<evidence type="ECO:0000313" key="2">
    <source>
        <dbReference type="Proteomes" id="UP000183174"/>
    </source>
</evidence>
<keyword evidence="1" id="KW-0413">Isomerase</keyword>
<dbReference type="AlphaFoldDB" id="A0A1C3XIQ1"/>
<dbReference type="Gene3D" id="3.90.1070.10">
    <property type="match status" value="1"/>
</dbReference>
<dbReference type="RefSeq" id="WP_074448456.1">
    <property type="nucleotide sequence ID" value="NZ_FMAE01000027.1"/>
</dbReference>
<dbReference type="GO" id="GO:0016853">
    <property type="term" value="F:isomerase activity"/>
    <property type="evidence" value="ECO:0007669"/>
    <property type="project" value="UniProtKB-KW"/>
</dbReference>
<proteinExistence type="predicted"/>
<dbReference type="GO" id="GO:0097367">
    <property type="term" value="F:carbohydrate derivative binding"/>
    <property type="evidence" value="ECO:0007669"/>
    <property type="project" value="InterPro"/>
</dbReference>
<protein>
    <submittedName>
        <fullName evidence="1">Fructoselysine-6-P-deglycase FrlB with duplicated sugar isomerase (SIS) domain</fullName>
    </submittedName>
</protein>
<dbReference type="InterPro" id="IPR023214">
    <property type="entry name" value="HAD_sf"/>
</dbReference>
<dbReference type="Gene3D" id="3.40.50.1000">
    <property type="entry name" value="HAD superfamily/HAD-like"/>
    <property type="match status" value="1"/>
</dbReference>
<dbReference type="SUPFAM" id="SSF56784">
    <property type="entry name" value="HAD-like"/>
    <property type="match status" value="1"/>
</dbReference>
<dbReference type="InterPro" id="IPR046348">
    <property type="entry name" value="SIS_dom_sf"/>
</dbReference>
<reference evidence="1 2" key="1">
    <citation type="submission" date="2016-08" db="EMBL/GenBank/DDBJ databases">
        <authorList>
            <person name="Seilhamer J.J."/>
        </authorList>
    </citation>
    <scope>NUCLEOTIDE SEQUENCE [LARGE SCALE GENOMIC DNA]</scope>
    <source>
        <strain evidence="1 2">CCBAU 10071</strain>
    </source>
</reference>
<evidence type="ECO:0000313" key="1">
    <source>
        <dbReference type="EMBL" id="SCB52142.1"/>
    </source>
</evidence>
<dbReference type="Proteomes" id="UP000183174">
    <property type="component" value="Unassembled WGS sequence"/>
</dbReference>
<dbReference type="GO" id="GO:1901135">
    <property type="term" value="P:carbohydrate derivative metabolic process"/>
    <property type="evidence" value="ECO:0007669"/>
    <property type="project" value="InterPro"/>
</dbReference>
<sequence length="635" mass="69025">MARPYAQEIEKLTETLTWAGSASTDDLARAVRTAVLGPLVAVGSGGSLSAAHFLAQTHQSLSGQLGRTATPSELLNEPAPRSAAIWLLSAGGSNVDINGAFEDAVAREPRQLAVLCGRAQSRLSDRTQQHPYCDLLLYEPSAGKDGFLATNSLFGFSALILRAYLAATQANADWDAIEQQMSRLLSAENQTTWRNSTEHLWGRSTTVVLHSPTARVGAIDLESKFTEAAIGNLHYADWRNFAHGRHHWFAKRGRESAIIALIGDDDEPLAERTLALIPDDIPVARLRLPGPPEAVSLGALAASLLLTGWAGEARGIDPGRPGVPEFGRKLYGLPLRKSVKSRRGADIAAIERKAFASHALLVERGQFKFWQSAYNDFDERLRAASFSGAVLDYDGTIVDARARTLPPDKDIVQVLVRLIENGLVLAIATGRGKSVRLSLREVLPKALWPSVTIGYYNGLEIAPLSDDRSPNDTSRPTEALAAVAARLRAQPEVSLCAEQTDRAHQITLEPKHSLREDHLWLLAQQAILSEGASGVRVVRSSHSIDIIDAKRAKGAVIDAMRKRIGSGAILCVGDRGRWPGNDHELLAEPLSLSVDEVNLDPATCWHLGSQGSRGPAVLLEYLRRLRSHEGRFLWE</sequence>
<organism evidence="1 2">
    <name type="scientific">Bradyrhizobium yuanmingense</name>
    <dbReference type="NCBI Taxonomy" id="108015"/>
    <lineage>
        <taxon>Bacteria</taxon>
        <taxon>Pseudomonadati</taxon>
        <taxon>Pseudomonadota</taxon>
        <taxon>Alphaproteobacteria</taxon>
        <taxon>Hyphomicrobiales</taxon>
        <taxon>Nitrobacteraceae</taxon>
        <taxon>Bradyrhizobium</taxon>
    </lineage>
</organism>
<accession>A0A1C3XIQ1</accession>